<name>A0AAD8PFG9_BABGI</name>
<dbReference type="Pfam" id="PF07946">
    <property type="entry name" value="CCDC47"/>
    <property type="match status" value="1"/>
</dbReference>
<dbReference type="GO" id="GO:0005509">
    <property type="term" value="F:calcium ion binding"/>
    <property type="evidence" value="ECO:0007669"/>
    <property type="project" value="InterPro"/>
</dbReference>
<evidence type="ECO:0000256" key="1">
    <source>
        <dbReference type="ARBA" id="ARBA00004167"/>
    </source>
</evidence>
<keyword evidence="4 5" id="KW-0472">Membrane</keyword>
<dbReference type="AlphaFoldDB" id="A0AAD8PFG9"/>
<evidence type="ECO:0000256" key="5">
    <source>
        <dbReference type="SAM" id="Phobius"/>
    </source>
</evidence>
<dbReference type="PANTHER" id="PTHR12883:SF0">
    <property type="entry name" value="PAT COMPLEX SUBUNIT CCDC47"/>
    <property type="match status" value="1"/>
</dbReference>
<organism evidence="7 8">
    <name type="scientific">Babesia gibsoni</name>
    <dbReference type="NCBI Taxonomy" id="33632"/>
    <lineage>
        <taxon>Eukaryota</taxon>
        <taxon>Sar</taxon>
        <taxon>Alveolata</taxon>
        <taxon>Apicomplexa</taxon>
        <taxon>Aconoidasida</taxon>
        <taxon>Piroplasmida</taxon>
        <taxon>Babesiidae</taxon>
        <taxon>Babesia</taxon>
    </lineage>
</organism>
<dbReference type="EMBL" id="JAVEPI010000001">
    <property type="protein sequence ID" value="KAK1444456.1"/>
    <property type="molecule type" value="Genomic_DNA"/>
</dbReference>
<dbReference type="InterPro" id="IPR012879">
    <property type="entry name" value="CCDC47"/>
</dbReference>
<proteinExistence type="predicted"/>
<keyword evidence="2 5" id="KW-0812">Transmembrane</keyword>
<feature type="transmembrane region" description="Helical" evidence="5">
    <location>
        <begin position="109"/>
        <end position="128"/>
    </location>
</feature>
<dbReference type="PANTHER" id="PTHR12883">
    <property type="entry name" value="ADIPOCYTE-SPECIFIC PROTEIN 4-RELATED"/>
    <property type="match status" value="1"/>
</dbReference>
<evidence type="ECO:0000256" key="2">
    <source>
        <dbReference type="ARBA" id="ARBA00022692"/>
    </source>
</evidence>
<keyword evidence="3 5" id="KW-1133">Transmembrane helix</keyword>
<evidence type="ECO:0000313" key="8">
    <source>
        <dbReference type="Proteomes" id="UP001230268"/>
    </source>
</evidence>
<gene>
    <name evidence="7" type="ORF">BgAZ_103620</name>
</gene>
<evidence type="ECO:0000256" key="4">
    <source>
        <dbReference type="ARBA" id="ARBA00023136"/>
    </source>
</evidence>
<dbReference type="GO" id="GO:0005783">
    <property type="term" value="C:endoplasmic reticulum"/>
    <property type="evidence" value="ECO:0007669"/>
    <property type="project" value="InterPro"/>
</dbReference>
<evidence type="ECO:0000256" key="3">
    <source>
        <dbReference type="ARBA" id="ARBA00022989"/>
    </source>
</evidence>
<accession>A0AAD8PFG9</accession>
<dbReference type="GO" id="GO:0032469">
    <property type="term" value="P:endoplasmic reticulum calcium ion homeostasis"/>
    <property type="evidence" value="ECO:0007669"/>
    <property type="project" value="InterPro"/>
</dbReference>
<keyword evidence="6" id="KW-0732">Signal</keyword>
<comment type="subcellular location">
    <subcellularLocation>
        <location evidence="1">Membrane</location>
        <topology evidence="1">Single-pass membrane protein</topology>
    </subcellularLocation>
</comment>
<reference evidence="7" key="1">
    <citation type="submission" date="2023-08" db="EMBL/GenBank/DDBJ databases">
        <title>Draft sequence of the Babesia gibsoni genome.</title>
        <authorList>
            <person name="Yamagishi J.Y."/>
            <person name="Xuan X.X."/>
        </authorList>
    </citation>
    <scope>NUCLEOTIDE SEQUENCE</scope>
    <source>
        <strain evidence="7">Azabu</strain>
    </source>
</reference>
<feature type="chain" id="PRO_5042257017" evidence="6">
    <location>
        <begin position="25"/>
        <end position="400"/>
    </location>
</feature>
<dbReference type="Proteomes" id="UP001230268">
    <property type="component" value="Unassembled WGS sequence"/>
</dbReference>
<evidence type="ECO:0000256" key="6">
    <source>
        <dbReference type="SAM" id="SignalP"/>
    </source>
</evidence>
<evidence type="ECO:0000313" key="7">
    <source>
        <dbReference type="EMBL" id="KAK1444456.1"/>
    </source>
</evidence>
<dbReference type="GO" id="GO:0016020">
    <property type="term" value="C:membrane"/>
    <property type="evidence" value="ECO:0007669"/>
    <property type="project" value="UniProtKB-SubCell"/>
</dbReference>
<feature type="signal peptide" evidence="6">
    <location>
        <begin position="1"/>
        <end position="24"/>
    </location>
</feature>
<sequence>MAGYRRLIIAIASLALCQIVAVNADAEEPMNLQLTDLLSPQWLEDMKPGRESAKDIEFEAFAVEGEPEDAAADEAKPSGESQEKAAPVQWDMFSNSNFKDMPKGFRRHFAYYLVFVAVLMLYAALGFYRNHLIAKKSALELFKVLDEYFAFVDESPSYFERISFNRFRVFATGRTSCNCIDIEFRLTKRQCPFHEWILSRFTRMEDVVTMDLWLPEMDCVIFAMTEKLTNRSFVDKNEELTKTMHVHETAEIPSSHRAYINSKEKCVTTYASHCIALLKDFFPHLKSLYIVDSVPEVSGYRKYNRIKLELKFNRDLELLLQILKAVILLADFTKNYNVKDKTRETIEKNREEMVAIIFKQERKEAIEEARTEASKNSPVNMRKLEKKMMARPTPRVKIIR</sequence>
<keyword evidence="8" id="KW-1185">Reference proteome</keyword>
<protein>
    <submittedName>
        <fullName evidence="7">Uncharacterized protein</fullName>
    </submittedName>
</protein>
<comment type="caution">
    <text evidence="7">The sequence shown here is derived from an EMBL/GenBank/DDBJ whole genome shotgun (WGS) entry which is preliminary data.</text>
</comment>